<reference evidence="4" key="1">
    <citation type="submission" date="2015-05" db="UniProtKB">
        <authorList>
            <consortium name="EnsemblMetazoa"/>
        </authorList>
    </citation>
    <scope>IDENTIFICATION</scope>
</reference>
<dbReference type="PROSITE" id="PS50222">
    <property type="entry name" value="EF_HAND_2"/>
    <property type="match status" value="1"/>
</dbReference>
<dbReference type="InterPro" id="IPR002048">
    <property type="entry name" value="EF_hand_dom"/>
</dbReference>
<evidence type="ECO:0000256" key="2">
    <source>
        <dbReference type="ARBA" id="ARBA00022837"/>
    </source>
</evidence>
<comment type="similarity">
    <text evidence="1 3">Belongs to the PPP phosphatase family.</text>
</comment>
<dbReference type="InterPro" id="IPR004843">
    <property type="entry name" value="Calcineurin-like_PHP"/>
</dbReference>
<dbReference type="CDD" id="cd00144">
    <property type="entry name" value="MPP_PPP_family"/>
    <property type="match status" value="1"/>
</dbReference>
<evidence type="ECO:0000313" key="5">
    <source>
        <dbReference type="Proteomes" id="UP000015103"/>
    </source>
</evidence>
<organism evidence="4 5">
    <name type="scientific">Rhodnius prolixus</name>
    <name type="common">Triatomid bug</name>
    <dbReference type="NCBI Taxonomy" id="13249"/>
    <lineage>
        <taxon>Eukaryota</taxon>
        <taxon>Metazoa</taxon>
        <taxon>Ecdysozoa</taxon>
        <taxon>Arthropoda</taxon>
        <taxon>Hexapoda</taxon>
        <taxon>Insecta</taxon>
        <taxon>Pterygota</taxon>
        <taxon>Neoptera</taxon>
        <taxon>Paraneoptera</taxon>
        <taxon>Hemiptera</taxon>
        <taxon>Heteroptera</taxon>
        <taxon>Panheteroptera</taxon>
        <taxon>Cimicomorpha</taxon>
        <taxon>Reduviidae</taxon>
        <taxon>Triatominae</taxon>
        <taxon>Rhodnius</taxon>
    </lineage>
</organism>
<dbReference type="PROSITE" id="PS00125">
    <property type="entry name" value="SER_THR_PHOSPHATASE"/>
    <property type="match status" value="1"/>
</dbReference>
<dbReference type="EMBL" id="ACPB03014878">
    <property type="status" value="NOT_ANNOTATED_CDS"/>
    <property type="molecule type" value="Genomic_DNA"/>
</dbReference>
<evidence type="ECO:0000256" key="3">
    <source>
        <dbReference type="RuleBase" id="RU004273"/>
    </source>
</evidence>
<dbReference type="GO" id="GO:0005634">
    <property type="term" value="C:nucleus"/>
    <property type="evidence" value="ECO:0007669"/>
    <property type="project" value="TreeGrafter"/>
</dbReference>
<dbReference type="eggNOG" id="KOG0375">
    <property type="taxonomic scope" value="Eukaryota"/>
</dbReference>
<dbReference type="HOGENOM" id="CLU_018890_0_0_1"/>
<dbReference type="EC" id="3.1.3.16" evidence="3"/>
<dbReference type="Pfam" id="PF00149">
    <property type="entry name" value="Metallophos"/>
    <property type="match status" value="1"/>
</dbReference>
<sequence length="649" mass="74400">MDFSKKILPEANVVPCDVVSALIRCPTDKSYLLAYHPNNDYYLPYIQVKDRSWAEGCRNLTTKYTREEILPNNLIRINRIWQCDNLPYLLNAVFEFIIPIEYKIKLKLPDVISSTKEKVMWMKVNEIQRLLQLEMLSSSELKVYFSLATGDQEVKIPKEIADFTGNIVLEVTKGHVMAPRSLHMNDSLVQTLALSENDVIILYKEFLKVCFPNIMMSLKFFRKLCHKMMWPDNMVTSLFRMGDVWERKALVFREVMTIMAVMEPELVYTGIAAEARCRLIFRYFDADKDGKLNATEFKNLMIAMRETKRSMVSASTLEKEVEKGYQLNFHLSLFSCRELSLAVGSEVALKDFVLQIGLLKFRGTSLIVKANSSIKDFIKACTAAGNQGILRDLGEYSLAWHTVKVGKAGVKEVTAIIRTDGDLHGNFPDICCFERIFWGLGIHLTPIRMLLLGDYVDRGSYGVELIAYLFAQKVRNPKKIFLVRGNHELREIQKNFTFQTECVRKFGEEQGLAIWQEINRAFDYMPLAAVVDDKIFCCHGGIPAPWLCPHVEFINKVPCPLANPDEESSLAWDLLWNDPVREGNLEESLLEELQENEGFAVNRRRGTAHVFDSGALNRFLAVNRMTYLIRAHEVQQAGVQLIKVEQPKN</sequence>
<proteinExistence type="inferred from homology"/>
<dbReference type="GO" id="GO:0005509">
    <property type="term" value="F:calcium ion binding"/>
    <property type="evidence" value="ECO:0007669"/>
    <property type="project" value="InterPro"/>
</dbReference>
<dbReference type="Gene3D" id="1.10.238.10">
    <property type="entry name" value="EF-hand"/>
    <property type="match status" value="1"/>
</dbReference>
<dbReference type="InterPro" id="IPR006186">
    <property type="entry name" value="Ser/Thr-sp_prot-phosphatase"/>
</dbReference>
<evidence type="ECO:0000313" key="4">
    <source>
        <dbReference type="EnsemblMetazoa" id="RPRC001235-PA"/>
    </source>
</evidence>
<dbReference type="PRINTS" id="PR00114">
    <property type="entry name" value="STPHPHTASE"/>
</dbReference>
<keyword evidence="2" id="KW-0106">Calcium</keyword>
<name>T1HB29_RHOPR</name>
<keyword evidence="5" id="KW-1185">Reference proteome</keyword>
<dbReference type="PANTHER" id="PTHR11668:SF496">
    <property type="entry name" value="SERINE_THREONINE-PROTEIN PHOSPHATASE"/>
    <property type="match status" value="1"/>
</dbReference>
<dbReference type="InterPro" id="IPR050341">
    <property type="entry name" value="PP1_catalytic_subunit"/>
</dbReference>
<dbReference type="SUPFAM" id="SSF56300">
    <property type="entry name" value="Metallo-dependent phosphatases"/>
    <property type="match status" value="1"/>
</dbReference>
<dbReference type="AlphaFoldDB" id="T1HB29"/>
<dbReference type="InterPro" id="IPR029052">
    <property type="entry name" value="Metallo-depent_PP-like"/>
</dbReference>
<comment type="catalytic activity">
    <reaction evidence="3">
        <text>O-phospho-L-threonyl-[protein] + H2O = L-threonyl-[protein] + phosphate</text>
        <dbReference type="Rhea" id="RHEA:47004"/>
        <dbReference type="Rhea" id="RHEA-COMP:11060"/>
        <dbReference type="Rhea" id="RHEA-COMP:11605"/>
        <dbReference type="ChEBI" id="CHEBI:15377"/>
        <dbReference type="ChEBI" id="CHEBI:30013"/>
        <dbReference type="ChEBI" id="CHEBI:43474"/>
        <dbReference type="ChEBI" id="CHEBI:61977"/>
        <dbReference type="EC" id="3.1.3.16"/>
    </reaction>
</comment>
<dbReference type="GO" id="GO:0005737">
    <property type="term" value="C:cytoplasm"/>
    <property type="evidence" value="ECO:0007669"/>
    <property type="project" value="TreeGrafter"/>
</dbReference>
<dbReference type="SMART" id="SM00156">
    <property type="entry name" value="PP2Ac"/>
    <property type="match status" value="1"/>
</dbReference>
<evidence type="ECO:0000256" key="1">
    <source>
        <dbReference type="ARBA" id="ARBA00008294"/>
    </source>
</evidence>
<dbReference type="STRING" id="13249.T1HB29"/>
<dbReference type="VEuPathDB" id="VectorBase:RPRC001235"/>
<dbReference type="EnsemblMetazoa" id="RPRC001235-RA">
    <property type="protein sequence ID" value="RPRC001235-PA"/>
    <property type="gene ID" value="RPRC001235"/>
</dbReference>
<dbReference type="PANTHER" id="PTHR11668">
    <property type="entry name" value="SERINE/THREONINE PROTEIN PHOSPHATASE"/>
    <property type="match status" value="1"/>
</dbReference>
<protein>
    <recommendedName>
        <fullName evidence="3">Serine/threonine-protein phosphatase</fullName>
        <ecNumber evidence="3">3.1.3.16</ecNumber>
    </recommendedName>
</protein>
<dbReference type="SMART" id="SM00054">
    <property type="entry name" value="EFh"/>
    <property type="match status" value="1"/>
</dbReference>
<dbReference type="Gene3D" id="3.60.21.10">
    <property type="match status" value="1"/>
</dbReference>
<dbReference type="InterPro" id="IPR018247">
    <property type="entry name" value="EF_Hand_1_Ca_BS"/>
</dbReference>
<dbReference type="InterPro" id="IPR011992">
    <property type="entry name" value="EF-hand-dom_pair"/>
</dbReference>
<dbReference type="SUPFAM" id="SSF47473">
    <property type="entry name" value="EF-hand"/>
    <property type="match status" value="1"/>
</dbReference>
<dbReference type="Pfam" id="PF00036">
    <property type="entry name" value="EF-hand_1"/>
    <property type="match status" value="1"/>
</dbReference>
<dbReference type="PROSITE" id="PS00018">
    <property type="entry name" value="EF_HAND_1"/>
    <property type="match status" value="1"/>
</dbReference>
<dbReference type="Proteomes" id="UP000015103">
    <property type="component" value="Unassembled WGS sequence"/>
</dbReference>
<dbReference type="GO" id="GO:0004722">
    <property type="term" value="F:protein serine/threonine phosphatase activity"/>
    <property type="evidence" value="ECO:0007669"/>
    <property type="project" value="UniProtKB-EC"/>
</dbReference>
<accession>T1HB29</accession>
<dbReference type="InParanoid" id="T1HB29"/>
<keyword evidence="3" id="KW-0378">Hydrolase</keyword>